<organism evidence="4 5">
    <name type="scientific">Hypericibacter terrae</name>
    <dbReference type="NCBI Taxonomy" id="2602015"/>
    <lineage>
        <taxon>Bacteria</taxon>
        <taxon>Pseudomonadati</taxon>
        <taxon>Pseudomonadota</taxon>
        <taxon>Alphaproteobacteria</taxon>
        <taxon>Rhodospirillales</taxon>
        <taxon>Dongiaceae</taxon>
        <taxon>Hypericibacter</taxon>
    </lineage>
</organism>
<dbReference type="InterPro" id="IPR000863">
    <property type="entry name" value="Sulfotransferase_dom"/>
</dbReference>
<protein>
    <submittedName>
        <fullName evidence="4">Sulfotransferase</fullName>
    </submittedName>
</protein>
<keyword evidence="5" id="KW-1185">Reference proteome</keyword>
<dbReference type="OrthoDB" id="9804504at2"/>
<dbReference type="Proteomes" id="UP000326202">
    <property type="component" value="Chromosome"/>
</dbReference>
<accession>A0A5J6MZ04</accession>
<dbReference type="EMBL" id="CP042906">
    <property type="protein sequence ID" value="QEX19906.1"/>
    <property type="molecule type" value="Genomic_DNA"/>
</dbReference>
<keyword evidence="2 4" id="KW-0808">Transferase</keyword>
<name>A0A5J6MZ04_9PROT</name>
<dbReference type="KEGG" id="htq:FRZ44_52210"/>
<feature type="domain" description="Sulfotransferase" evidence="3">
    <location>
        <begin position="5"/>
        <end position="272"/>
    </location>
</feature>
<dbReference type="PANTHER" id="PTHR11783">
    <property type="entry name" value="SULFOTRANSFERASE SULT"/>
    <property type="match status" value="1"/>
</dbReference>
<reference evidence="4 5" key="1">
    <citation type="submission" date="2019-08" db="EMBL/GenBank/DDBJ databases">
        <title>Hyperibacter terrae gen. nov., sp. nov. and Hyperibacter viscosus sp. nov., two new members in the family Rhodospirillaceae isolated from the rhizosphere of Hypericum perforatum.</title>
        <authorList>
            <person name="Noviana Z."/>
        </authorList>
    </citation>
    <scope>NUCLEOTIDE SEQUENCE [LARGE SCALE GENOMIC DNA]</scope>
    <source>
        <strain evidence="4 5">R5913</strain>
    </source>
</reference>
<dbReference type="RefSeq" id="WP_151179924.1">
    <property type="nucleotide sequence ID" value="NZ_CP042906.1"/>
</dbReference>
<gene>
    <name evidence="4" type="ORF">FRZ44_52210</name>
</gene>
<dbReference type="Pfam" id="PF00685">
    <property type="entry name" value="Sulfotransfer_1"/>
    <property type="match status" value="1"/>
</dbReference>
<sequence length="280" mass="32097">MGKIVWLASYPKSGNTWLRVFLHNLFRDPNEPYDINRIDKFSVSDSAAGWYQQLDPRPVTEMSFEEIAKLRPRVHKLLTGIFPDNVFVKTHCALVESYGTPAITMEETAGAVYIVRNPLDVAISYAHHFGRSIDEAIEEVNRPGLQTQTGPRHVFEVMGSWSEHVASWTARPSPALHVMRYEDMLTEPEKAFGGVVRFFGLNAARPRLLKAIEQSSFRNMQEQEQQKGFEERPDKSERFFREGRAGQWRDQLTPAQVEAIVKVHRQQMSRFGYYPLPTGG</sequence>
<comment type="similarity">
    <text evidence="1">Belongs to the sulfotransferase 1 family.</text>
</comment>
<dbReference type="InterPro" id="IPR027417">
    <property type="entry name" value="P-loop_NTPase"/>
</dbReference>
<evidence type="ECO:0000313" key="5">
    <source>
        <dbReference type="Proteomes" id="UP000326202"/>
    </source>
</evidence>
<evidence type="ECO:0000259" key="3">
    <source>
        <dbReference type="Pfam" id="PF00685"/>
    </source>
</evidence>
<dbReference type="GO" id="GO:0008146">
    <property type="term" value="F:sulfotransferase activity"/>
    <property type="evidence" value="ECO:0007669"/>
    <property type="project" value="InterPro"/>
</dbReference>
<dbReference type="Gene3D" id="3.40.50.300">
    <property type="entry name" value="P-loop containing nucleotide triphosphate hydrolases"/>
    <property type="match status" value="1"/>
</dbReference>
<evidence type="ECO:0000256" key="1">
    <source>
        <dbReference type="ARBA" id="ARBA00005771"/>
    </source>
</evidence>
<dbReference type="SUPFAM" id="SSF52540">
    <property type="entry name" value="P-loop containing nucleoside triphosphate hydrolases"/>
    <property type="match status" value="1"/>
</dbReference>
<dbReference type="AlphaFoldDB" id="A0A5J6MZ04"/>
<proteinExistence type="inferred from homology"/>
<evidence type="ECO:0000256" key="2">
    <source>
        <dbReference type="ARBA" id="ARBA00022679"/>
    </source>
</evidence>
<evidence type="ECO:0000313" key="4">
    <source>
        <dbReference type="EMBL" id="QEX19906.1"/>
    </source>
</evidence>